<dbReference type="Proteomes" id="UP000532373">
    <property type="component" value="Unassembled WGS sequence"/>
</dbReference>
<dbReference type="RefSeq" id="WP_184770574.1">
    <property type="nucleotide sequence ID" value="NZ_JACHGI010000008.1"/>
</dbReference>
<evidence type="ECO:0000313" key="3">
    <source>
        <dbReference type="Proteomes" id="UP000532373"/>
    </source>
</evidence>
<dbReference type="InterPro" id="IPR025159">
    <property type="entry name" value="AbiEi_N"/>
</dbReference>
<reference evidence="2 3" key="1">
    <citation type="submission" date="2020-08" db="EMBL/GenBank/DDBJ databases">
        <title>Genomic Encyclopedia of Type Strains, Phase IV (KMG-IV): sequencing the most valuable type-strain genomes for metagenomic binning, comparative biology and taxonomic classification.</title>
        <authorList>
            <person name="Goeker M."/>
        </authorList>
    </citation>
    <scope>NUCLEOTIDE SEQUENCE [LARGE SCALE GENOMIC DNA]</scope>
    <source>
        <strain evidence="2 3">DSM 17454</strain>
    </source>
</reference>
<comment type="caution">
    <text evidence="2">The sequence shown here is derived from an EMBL/GenBank/DDBJ whole genome shotgun (WGS) entry which is preliminary data.</text>
</comment>
<proteinExistence type="predicted"/>
<organism evidence="2 3">
    <name type="scientific">Aminobacter carboxidus</name>
    <dbReference type="NCBI Taxonomy" id="376165"/>
    <lineage>
        <taxon>Bacteria</taxon>
        <taxon>Pseudomonadati</taxon>
        <taxon>Pseudomonadota</taxon>
        <taxon>Alphaproteobacteria</taxon>
        <taxon>Hyphomicrobiales</taxon>
        <taxon>Phyllobacteriaceae</taxon>
        <taxon>Aminobacter</taxon>
    </lineage>
</organism>
<feature type="domain" description="AbiEi antitoxin N-terminal" evidence="1">
    <location>
        <begin position="18"/>
        <end position="51"/>
    </location>
</feature>
<evidence type="ECO:0000313" key="2">
    <source>
        <dbReference type="EMBL" id="MBB6468231.1"/>
    </source>
</evidence>
<name>A0A8E2BD27_9HYPH</name>
<gene>
    <name evidence="2" type="ORF">HNQ96_004115</name>
</gene>
<protein>
    <submittedName>
        <fullName evidence="2">Transcriptional regulator of viral defense system</fullName>
    </submittedName>
</protein>
<dbReference type="EMBL" id="JACHGI010000008">
    <property type="protein sequence ID" value="MBB6468231.1"/>
    <property type="molecule type" value="Genomic_DNA"/>
</dbReference>
<evidence type="ECO:0000259" key="1">
    <source>
        <dbReference type="Pfam" id="PF13338"/>
    </source>
</evidence>
<dbReference type="AlphaFoldDB" id="A0A8E2BD27"/>
<dbReference type="Pfam" id="PF13338">
    <property type="entry name" value="AbiEi_4"/>
    <property type="match status" value="1"/>
</dbReference>
<accession>A0A8E2BD27</accession>
<sequence>MSQRQIARTVLTARGISRLAELREAGVTAATMSRMERDGEVLRLARGLYQLSDAPLDVHHCLAEAVKRVPKGVVCLVSALAFHGLTDQLPRQVWLAVGQKDWSPKPEGKPIRLVRFTDRLLTESVETQPVEGVPVKVFGVAKTIADCFRYRNKIGLSVAIEGLQEALRQRKTTPGEIARQAERGTVATVVRPYLDALTANR</sequence>